<dbReference type="InterPro" id="IPR029045">
    <property type="entry name" value="ClpP/crotonase-like_dom_sf"/>
</dbReference>
<dbReference type="Gene3D" id="3.90.226.10">
    <property type="entry name" value="2-enoyl-CoA Hydratase, Chain A, domain 1"/>
    <property type="match status" value="1"/>
</dbReference>
<proteinExistence type="predicted"/>
<dbReference type="AlphaFoldDB" id="A0A7S8F5Y2"/>
<reference evidence="2 3" key="1">
    <citation type="submission" date="2020-11" db="EMBL/GenBank/DDBJ databases">
        <title>The genome sequence of Erythrobacter sp. 6D36.</title>
        <authorList>
            <person name="Liu Y."/>
        </authorList>
    </citation>
    <scope>NUCLEOTIDE SEQUENCE [LARGE SCALE GENOMIC DNA]</scope>
    <source>
        <strain evidence="2 3">6D36</strain>
    </source>
</reference>
<dbReference type="RefSeq" id="WP_200983423.1">
    <property type="nucleotide sequence ID" value="NZ_CP064654.1"/>
</dbReference>
<gene>
    <name evidence="2" type="ORF">IRL76_04100</name>
</gene>
<name>A0A7S8F5Y2_9SPHN</name>
<dbReference type="GO" id="GO:0008236">
    <property type="term" value="F:serine-type peptidase activity"/>
    <property type="evidence" value="ECO:0007669"/>
    <property type="project" value="InterPro"/>
</dbReference>
<dbReference type="Pfam" id="PF03572">
    <property type="entry name" value="Peptidase_S41"/>
    <property type="match status" value="1"/>
</dbReference>
<accession>A0A7S8F5Y2</accession>
<keyword evidence="3" id="KW-1185">Reference proteome</keyword>
<dbReference type="SUPFAM" id="SSF52096">
    <property type="entry name" value="ClpP/crotonase"/>
    <property type="match status" value="1"/>
</dbReference>
<evidence type="ECO:0000313" key="2">
    <source>
        <dbReference type="EMBL" id="QPC99743.1"/>
    </source>
</evidence>
<sequence length="214" mass="23048">MLLVAFVQLLAIAVALDSPIRNRIATGTLSALLTVLSRLTDSDLSFEGYRQWVRYRRTPPELDQFLDTWDPSFRSIGEGAEDLGNGFFELGREATDTIPAVGPTLELPVAVLVGPTCSSATFSFARRAQEAGLVRLFGEQTGGNLRGINGGAYFFVRLPGSGLEFDVPLIANFPTTPQPDRGVLPDVEISPTVADIASGRDTCMDAARAWVSGR</sequence>
<dbReference type="Proteomes" id="UP000594459">
    <property type="component" value="Chromosome"/>
</dbReference>
<dbReference type="EMBL" id="CP064654">
    <property type="protein sequence ID" value="QPC99743.1"/>
    <property type="molecule type" value="Genomic_DNA"/>
</dbReference>
<organism evidence="2 3">
    <name type="scientific">Qipengyuania soli</name>
    <dbReference type="NCBI Taxonomy" id="2782568"/>
    <lineage>
        <taxon>Bacteria</taxon>
        <taxon>Pseudomonadati</taxon>
        <taxon>Pseudomonadota</taxon>
        <taxon>Alphaproteobacteria</taxon>
        <taxon>Sphingomonadales</taxon>
        <taxon>Erythrobacteraceae</taxon>
        <taxon>Qipengyuania</taxon>
    </lineage>
</organism>
<dbReference type="InterPro" id="IPR005151">
    <property type="entry name" value="Tail-specific_protease"/>
</dbReference>
<feature type="domain" description="Tail specific protease" evidence="1">
    <location>
        <begin position="102"/>
        <end position="144"/>
    </location>
</feature>
<evidence type="ECO:0000259" key="1">
    <source>
        <dbReference type="Pfam" id="PF03572"/>
    </source>
</evidence>
<dbReference type="KEGG" id="qso:IRL76_04100"/>
<evidence type="ECO:0000313" key="3">
    <source>
        <dbReference type="Proteomes" id="UP000594459"/>
    </source>
</evidence>
<dbReference type="GO" id="GO:0006508">
    <property type="term" value="P:proteolysis"/>
    <property type="evidence" value="ECO:0007669"/>
    <property type="project" value="InterPro"/>
</dbReference>
<protein>
    <recommendedName>
        <fullName evidence="1">Tail specific protease domain-containing protein</fullName>
    </recommendedName>
</protein>